<dbReference type="SUPFAM" id="SSF55681">
    <property type="entry name" value="Class II aaRS and biotin synthetases"/>
    <property type="match status" value="1"/>
</dbReference>
<evidence type="ECO:0000256" key="2">
    <source>
        <dbReference type="ARBA" id="ARBA00006703"/>
    </source>
</evidence>
<dbReference type="GO" id="GO:0004826">
    <property type="term" value="F:phenylalanine-tRNA ligase activity"/>
    <property type="evidence" value="ECO:0007669"/>
    <property type="project" value="UniProtKB-UniRule"/>
</dbReference>
<keyword evidence="4 11" id="KW-0436">Ligase</keyword>
<dbReference type="EMBL" id="KF900960">
    <property type="protein sequence ID" value="AIF12971.1"/>
    <property type="molecule type" value="Genomic_DNA"/>
</dbReference>
<protein>
    <recommendedName>
        <fullName evidence="11">Phenylalanine--tRNA ligase alpha subunit</fullName>
        <ecNumber evidence="11">6.1.1.20</ecNumber>
    </recommendedName>
    <alternativeName>
        <fullName evidence="11">Phenylalanyl-tRNA synthetase alpha subunit</fullName>
        <shortName evidence="11">PheRS</shortName>
    </alternativeName>
</protein>
<comment type="subunit">
    <text evidence="11">Tetramer of two alpha and two beta subunits.</text>
</comment>
<accession>A0A075H8X4</accession>
<evidence type="ECO:0000259" key="12">
    <source>
        <dbReference type="PROSITE" id="PS50862"/>
    </source>
</evidence>
<evidence type="ECO:0000256" key="10">
    <source>
        <dbReference type="ARBA" id="ARBA00023146"/>
    </source>
</evidence>
<sequence>MDLSANEQKVLRVLAAGELSPAAAAEAAGLGEREAVSAASWLRTKEMAEIEETVTELVGLNEEGLRYAAEGLPERRAIEWLNEHGAATASKLADGPLTADEARIVIGWLKRKQWAWLEKSDDGVMLTPARDDAPEGADEPLLRELADGAQPVDSLDPKGLKLLQGRQILERSQQVARTLCITEAGRMALDELSGEELLGEVTAEMLQSGGWREGRFQRYSLETQAESAPQATLHPLTRFTEEIRGIFLQMGFTEIEGDYVESAFWNMDALFIPQDHPARELQDTLYLDDPKSFLLDDEEAVAAVKAVHETGGDTGSTGWRYDWSREVAQQALLRTHTTVSTIRYLSEHPDPPVRVFAVGRVFRREAVDATHLPEFTQVEGIIMEEEASFGMLIGVLKEFYRRMGFPDVRVRPAYFPYTEPSMEIEVKFGDRWLELGGSGIFRPEVTAPFGIDTPVLAWGLGLERLAMLRLGLKDIRMLYQSDLEWLETAR</sequence>
<comment type="subcellular location">
    <subcellularLocation>
        <location evidence="1 11">Cytoplasm</location>
    </subcellularLocation>
</comment>
<dbReference type="NCBIfam" id="NF003210">
    <property type="entry name" value="PRK04172.1"/>
    <property type="match status" value="1"/>
</dbReference>
<feature type="binding site" evidence="11">
    <location>
        <position position="338"/>
    </location>
    <ligand>
        <name>L-phenylalanine</name>
        <dbReference type="ChEBI" id="CHEBI:58095"/>
    </ligand>
</feature>
<dbReference type="NCBIfam" id="TIGR00468">
    <property type="entry name" value="pheS"/>
    <property type="match status" value="1"/>
</dbReference>
<gene>
    <name evidence="13" type="primary">FARSA</name>
    <name evidence="11 13" type="synonym">pheS</name>
</gene>
<dbReference type="GO" id="GO:0005524">
    <property type="term" value="F:ATP binding"/>
    <property type="evidence" value="ECO:0007669"/>
    <property type="project" value="UniProtKB-UniRule"/>
</dbReference>
<evidence type="ECO:0000313" key="13">
    <source>
        <dbReference type="EMBL" id="AIF12971.1"/>
    </source>
</evidence>
<dbReference type="CDD" id="cd00496">
    <property type="entry name" value="PheRS_alpha_core"/>
    <property type="match status" value="1"/>
</dbReference>
<dbReference type="PROSITE" id="PS50862">
    <property type="entry name" value="AA_TRNA_LIGASE_II"/>
    <property type="match status" value="1"/>
</dbReference>
<dbReference type="GO" id="GO:0006432">
    <property type="term" value="P:phenylalanyl-tRNA aminoacylation"/>
    <property type="evidence" value="ECO:0007669"/>
    <property type="project" value="UniProtKB-UniRule"/>
</dbReference>
<evidence type="ECO:0000256" key="8">
    <source>
        <dbReference type="ARBA" id="ARBA00022842"/>
    </source>
</evidence>
<dbReference type="GO" id="GO:0000049">
    <property type="term" value="F:tRNA binding"/>
    <property type="evidence" value="ECO:0007669"/>
    <property type="project" value="InterPro"/>
</dbReference>
<feature type="binding site" evidence="11">
    <location>
        <position position="419"/>
    </location>
    <ligand>
        <name>Mg(2+)</name>
        <dbReference type="ChEBI" id="CHEBI:18420"/>
        <note>ligand shared with heterodimeric partner</note>
    </ligand>
</feature>
<feature type="domain" description="Aminoacyl-transfer RNA synthetases class-II family profile" evidence="12">
    <location>
        <begin position="352"/>
        <end position="480"/>
    </location>
</feature>
<reference evidence="13" key="1">
    <citation type="journal article" date="2014" name="Genome Biol. Evol.">
        <title>Pangenome evidence for extensive interdomain horizontal transfer affecting lineage core and shell genes in uncultured planktonic thaumarchaeota and euryarchaeota.</title>
        <authorList>
            <person name="Deschamps P."/>
            <person name="Zivanovic Y."/>
            <person name="Moreira D."/>
            <person name="Rodriguez-Valera F."/>
            <person name="Lopez-Garcia P."/>
        </authorList>
    </citation>
    <scope>NUCLEOTIDE SEQUENCE</scope>
</reference>
<keyword evidence="10 11" id="KW-0030">Aminoacyl-tRNA synthetase</keyword>
<dbReference type="InterPro" id="IPR002319">
    <property type="entry name" value="Phenylalanyl-tRNA_Synthase"/>
</dbReference>
<feature type="binding site" evidence="11">
    <location>
        <begin position="377"/>
        <end position="379"/>
    </location>
    <ligand>
        <name>L-phenylalanine</name>
        <dbReference type="ChEBI" id="CHEBI:58095"/>
    </ligand>
</feature>
<dbReference type="PANTHER" id="PTHR11538">
    <property type="entry name" value="PHENYLALANYL-TRNA SYNTHETASE"/>
    <property type="match status" value="1"/>
</dbReference>
<evidence type="ECO:0000256" key="1">
    <source>
        <dbReference type="ARBA" id="ARBA00004496"/>
    </source>
</evidence>
<keyword evidence="5 11" id="KW-0479">Metal-binding</keyword>
<name>A0A075H8X4_9EURY</name>
<dbReference type="InterPro" id="IPR022917">
    <property type="entry name" value="Phe_tRNA_ligase_alpha_bac/arc"/>
</dbReference>
<evidence type="ECO:0000256" key="3">
    <source>
        <dbReference type="ARBA" id="ARBA00022490"/>
    </source>
</evidence>
<comment type="catalytic activity">
    <reaction evidence="11">
        <text>tRNA(Phe) + L-phenylalanine + ATP = L-phenylalanyl-tRNA(Phe) + AMP + diphosphate + H(+)</text>
        <dbReference type="Rhea" id="RHEA:19413"/>
        <dbReference type="Rhea" id="RHEA-COMP:9668"/>
        <dbReference type="Rhea" id="RHEA-COMP:9699"/>
        <dbReference type="ChEBI" id="CHEBI:15378"/>
        <dbReference type="ChEBI" id="CHEBI:30616"/>
        <dbReference type="ChEBI" id="CHEBI:33019"/>
        <dbReference type="ChEBI" id="CHEBI:58095"/>
        <dbReference type="ChEBI" id="CHEBI:78442"/>
        <dbReference type="ChEBI" id="CHEBI:78531"/>
        <dbReference type="ChEBI" id="CHEBI:456215"/>
        <dbReference type="EC" id="6.1.1.20"/>
    </reaction>
</comment>
<keyword evidence="8 11" id="KW-0460">Magnesium</keyword>
<dbReference type="InterPro" id="IPR006195">
    <property type="entry name" value="aa-tRNA-synth_II"/>
</dbReference>
<keyword evidence="7 11" id="KW-0067">ATP-binding</keyword>
<keyword evidence="6 11" id="KW-0547">Nucleotide-binding</keyword>
<evidence type="ECO:0000256" key="9">
    <source>
        <dbReference type="ARBA" id="ARBA00022917"/>
    </source>
</evidence>
<organism evidence="13">
    <name type="scientific">uncultured marine group II/III euryarchaeote KM3_59_B11</name>
    <dbReference type="NCBI Taxonomy" id="1456466"/>
    <lineage>
        <taxon>Archaea</taxon>
        <taxon>Methanobacteriati</taxon>
        <taxon>Methanobacteriota</taxon>
        <taxon>environmental samples</taxon>
    </lineage>
</organism>
<dbReference type="InterPro" id="IPR045864">
    <property type="entry name" value="aa-tRNA-synth_II/BPL/LPL"/>
</dbReference>
<evidence type="ECO:0000256" key="6">
    <source>
        <dbReference type="ARBA" id="ARBA00022741"/>
    </source>
</evidence>
<dbReference type="InterPro" id="IPR004529">
    <property type="entry name" value="Phe-tRNA-synth_IIc_asu"/>
</dbReference>
<dbReference type="PANTHER" id="PTHR11538:SF40">
    <property type="entry name" value="PHENYLALANINE--TRNA LIGASE ALPHA SUBUNIT"/>
    <property type="match status" value="1"/>
</dbReference>
<feature type="binding site" evidence="11">
    <location>
        <position position="417"/>
    </location>
    <ligand>
        <name>L-phenylalanine</name>
        <dbReference type="ChEBI" id="CHEBI:58095"/>
    </ligand>
</feature>
<evidence type="ECO:0000256" key="11">
    <source>
        <dbReference type="HAMAP-Rule" id="MF_00282"/>
    </source>
</evidence>
<dbReference type="GO" id="GO:0000287">
    <property type="term" value="F:magnesium ion binding"/>
    <property type="evidence" value="ECO:0007669"/>
    <property type="project" value="UniProtKB-UniRule"/>
</dbReference>
<evidence type="ECO:0000256" key="7">
    <source>
        <dbReference type="ARBA" id="ARBA00022840"/>
    </source>
</evidence>
<dbReference type="HAMAP" id="MF_00282">
    <property type="entry name" value="Phe_tRNA_synth_alpha2"/>
    <property type="match status" value="1"/>
</dbReference>
<comment type="cofactor">
    <cofactor evidence="11">
        <name>Mg(2+)</name>
        <dbReference type="ChEBI" id="CHEBI:18420"/>
    </cofactor>
    <text evidence="11">Binds 2 magnesium ions per tetramer.</text>
</comment>
<dbReference type="AlphaFoldDB" id="A0A075H8X4"/>
<evidence type="ECO:0000256" key="5">
    <source>
        <dbReference type="ARBA" id="ARBA00022723"/>
    </source>
</evidence>
<evidence type="ECO:0000256" key="4">
    <source>
        <dbReference type="ARBA" id="ARBA00022598"/>
    </source>
</evidence>
<feature type="binding site" evidence="11">
    <location>
        <position position="441"/>
    </location>
    <ligand>
        <name>L-phenylalanine</name>
        <dbReference type="ChEBI" id="CHEBI:58095"/>
    </ligand>
</feature>
<dbReference type="GO" id="GO:0005737">
    <property type="term" value="C:cytoplasm"/>
    <property type="evidence" value="ECO:0007669"/>
    <property type="project" value="UniProtKB-SubCell"/>
</dbReference>
<dbReference type="Pfam" id="PF01409">
    <property type="entry name" value="tRNA-synt_2d"/>
    <property type="match status" value="1"/>
</dbReference>
<comment type="similarity">
    <text evidence="2 11">Belongs to the class-II aminoacyl-tRNA synthetase family. Phe-tRNA synthetase alpha subunit type 2 subfamily.</text>
</comment>
<proteinExistence type="inferred from homology"/>
<keyword evidence="3 11" id="KW-0963">Cytoplasm</keyword>
<dbReference type="EC" id="6.1.1.20" evidence="11"/>
<dbReference type="Gene3D" id="3.30.930.10">
    <property type="entry name" value="Bira Bifunctional Protein, Domain 2"/>
    <property type="match status" value="1"/>
</dbReference>
<keyword evidence="9 11" id="KW-0648">Protein biosynthesis</keyword>